<accession>A0A1X1TP02</accession>
<dbReference type="SUPFAM" id="SSF56219">
    <property type="entry name" value="DNase I-like"/>
    <property type="match status" value="1"/>
</dbReference>
<name>A0A1X1TP02_9MYCO</name>
<dbReference type="STRING" id="188915.AWC02_11345"/>
<sequence>MRASMEHYAEFLCGPADVTVISGDFNNSVYWDEPGGQVRFGDFMDLLQSHGLVSAYHHQHGCLPGTEAHPTLWWTRNADKPYHVDYTFVSPAAVIDNVTTGSHTEWLAHSDHAPMTVDLRVVPNRTVRSPVEASTAQSADRQPDSTPQQETRMTGTHQARFDLAVGELDDMICGNDGKNFTQAFGPSHFTATWSNGHVAEVRIWGPRVLQDGSTGARMLDHCWRKRPIDINDLPARVAQRIRAASR</sequence>
<dbReference type="AlphaFoldDB" id="A0A1X1TP02"/>
<proteinExistence type="predicted"/>
<dbReference type="RefSeq" id="WP_085128857.1">
    <property type="nucleotide sequence ID" value="NZ_LQOT01000039.1"/>
</dbReference>
<evidence type="ECO:0008006" key="4">
    <source>
        <dbReference type="Google" id="ProtNLM"/>
    </source>
</evidence>
<dbReference type="EMBL" id="LQOT01000039">
    <property type="protein sequence ID" value="ORV46325.1"/>
    <property type="molecule type" value="Genomic_DNA"/>
</dbReference>
<evidence type="ECO:0000313" key="3">
    <source>
        <dbReference type="Proteomes" id="UP000193465"/>
    </source>
</evidence>
<gene>
    <name evidence="2" type="ORF">AWC02_11345</name>
</gene>
<protein>
    <recommendedName>
        <fullName evidence="4">Endonuclease/exonuclease/phosphatase domain-containing protein</fullName>
    </recommendedName>
</protein>
<evidence type="ECO:0000313" key="2">
    <source>
        <dbReference type="EMBL" id="ORV46325.1"/>
    </source>
</evidence>
<evidence type="ECO:0000256" key="1">
    <source>
        <dbReference type="SAM" id="MobiDB-lite"/>
    </source>
</evidence>
<organism evidence="2 3">
    <name type="scientific">Mycolicibacter engbaekii</name>
    <dbReference type="NCBI Taxonomy" id="188915"/>
    <lineage>
        <taxon>Bacteria</taxon>
        <taxon>Bacillati</taxon>
        <taxon>Actinomycetota</taxon>
        <taxon>Actinomycetes</taxon>
        <taxon>Mycobacteriales</taxon>
        <taxon>Mycobacteriaceae</taxon>
        <taxon>Mycolicibacter</taxon>
    </lineage>
</organism>
<feature type="compositionally biased region" description="Polar residues" evidence="1">
    <location>
        <begin position="132"/>
        <end position="156"/>
    </location>
</feature>
<dbReference type="InterPro" id="IPR036691">
    <property type="entry name" value="Endo/exonu/phosph_ase_sf"/>
</dbReference>
<keyword evidence="3" id="KW-1185">Reference proteome</keyword>
<reference evidence="2 3" key="1">
    <citation type="submission" date="2016-01" db="EMBL/GenBank/DDBJ databases">
        <title>The new phylogeny of the genus Mycobacterium.</title>
        <authorList>
            <person name="Tarcisio F."/>
            <person name="Conor M."/>
            <person name="Antonella G."/>
            <person name="Elisabetta G."/>
            <person name="Giulia F.S."/>
            <person name="Sara T."/>
            <person name="Anna F."/>
            <person name="Clotilde B."/>
            <person name="Roberto B."/>
            <person name="Veronica D.S."/>
            <person name="Fabio R."/>
            <person name="Monica P."/>
            <person name="Olivier J."/>
            <person name="Enrico T."/>
            <person name="Nicola S."/>
        </authorList>
    </citation>
    <scope>NUCLEOTIDE SEQUENCE [LARGE SCALE GENOMIC DNA]</scope>
    <source>
        <strain evidence="2 3">ATCC 27353</strain>
    </source>
</reference>
<feature type="region of interest" description="Disordered" evidence="1">
    <location>
        <begin position="128"/>
        <end position="156"/>
    </location>
</feature>
<dbReference type="Gene3D" id="3.60.10.10">
    <property type="entry name" value="Endonuclease/exonuclease/phosphatase"/>
    <property type="match status" value="1"/>
</dbReference>
<dbReference type="Proteomes" id="UP000193465">
    <property type="component" value="Unassembled WGS sequence"/>
</dbReference>
<comment type="caution">
    <text evidence="2">The sequence shown here is derived from an EMBL/GenBank/DDBJ whole genome shotgun (WGS) entry which is preliminary data.</text>
</comment>